<keyword evidence="1" id="KW-1133">Transmembrane helix</keyword>
<evidence type="ECO:0000313" key="2">
    <source>
        <dbReference type="EMBL" id="KAK7330679.1"/>
    </source>
</evidence>
<keyword evidence="1" id="KW-0812">Transmembrane</keyword>
<keyword evidence="1" id="KW-0472">Membrane</keyword>
<gene>
    <name evidence="2" type="ORF">VNO77_24877</name>
</gene>
<protein>
    <submittedName>
        <fullName evidence="2">Uncharacterized protein</fullName>
    </submittedName>
</protein>
<reference evidence="2 3" key="1">
    <citation type="submission" date="2024-01" db="EMBL/GenBank/DDBJ databases">
        <title>The genomes of 5 underutilized Papilionoideae crops provide insights into root nodulation and disease resistanc.</title>
        <authorList>
            <person name="Jiang F."/>
        </authorList>
    </citation>
    <scope>NUCLEOTIDE SEQUENCE [LARGE SCALE GENOMIC DNA]</scope>
    <source>
        <strain evidence="2">LVBAO_FW01</strain>
        <tissue evidence="2">Leaves</tissue>
    </source>
</reference>
<comment type="caution">
    <text evidence="2">The sequence shown here is derived from an EMBL/GenBank/DDBJ whole genome shotgun (WGS) entry which is preliminary data.</text>
</comment>
<evidence type="ECO:0000256" key="1">
    <source>
        <dbReference type="SAM" id="Phobius"/>
    </source>
</evidence>
<dbReference type="Proteomes" id="UP001367508">
    <property type="component" value="Unassembled WGS sequence"/>
</dbReference>
<dbReference type="EMBL" id="JAYMYQ010000005">
    <property type="protein sequence ID" value="KAK7330679.1"/>
    <property type="molecule type" value="Genomic_DNA"/>
</dbReference>
<sequence>MLAFLGWSLYILYLIELRLLICAYGLVLLCFWFKLACLLVMNRLRPILVLLLRCPVLNRRKVYLPDSEFVLQDNLNVIQSFLSSICASNSTGQLLKLTDELVELAVELQHLV</sequence>
<name>A0AAN9QD44_CANGL</name>
<organism evidence="2 3">
    <name type="scientific">Canavalia gladiata</name>
    <name type="common">Sword bean</name>
    <name type="synonym">Dolichos gladiatus</name>
    <dbReference type="NCBI Taxonomy" id="3824"/>
    <lineage>
        <taxon>Eukaryota</taxon>
        <taxon>Viridiplantae</taxon>
        <taxon>Streptophyta</taxon>
        <taxon>Embryophyta</taxon>
        <taxon>Tracheophyta</taxon>
        <taxon>Spermatophyta</taxon>
        <taxon>Magnoliopsida</taxon>
        <taxon>eudicotyledons</taxon>
        <taxon>Gunneridae</taxon>
        <taxon>Pentapetalae</taxon>
        <taxon>rosids</taxon>
        <taxon>fabids</taxon>
        <taxon>Fabales</taxon>
        <taxon>Fabaceae</taxon>
        <taxon>Papilionoideae</taxon>
        <taxon>50 kb inversion clade</taxon>
        <taxon>NPAAA clade</taxon>
        <taxon>indigoferoid/millettioid clade</taxon>
        <taxon>Phaseoleae</taxon>
        <taxon>Canavalia</taxon>
    </lineage>
</organism>
<proteinExistence type="predicted"/>
<keyword evidence="3" id="KW-1185">Reference proteome</keyword>
<accession>A0AAN9QD44</accession>
<feature type="transmembrane region" description="Helical" evidence="1">
    <location>
        <begin position="12"/>
        <end position="35"/>
    </location>
</feature>
<evidence type="ECO:0000313" key="3">
    <source>
        <dbReference type="Proteomes" id="UP001367508"/>
    </source>
</evidence>
<dbReference type="AlphaFoldDB" id="A0AAN9QD44"/>